<evidence type="ECO:0000256" key="4">
    <source>
        <dbReference type="ARBA" id="ARBA00022692"/>
    </source>
</evidence>
<feature type="transmembrane region" description="Helical" evidence="7">
    <location>
        <begin position="128"/>
        <end position="148"/>
    </location>
</feature>
<keyword evidence="6 7" id="KW-0472">Membrane</keyword>
<protein>
    <submittedName>
        <fullName evidence="9">Sugar ABC transporter permease</fullName>
    </submittedName>
</protein>
<dbReference type="RefSeq" id="WP_208429055.1">
    <property type="nucleotide sequence ID" value="NZ_JAEPRJ010000001.1"/>
</dbReference>
<evidence type="ECO:0000256" key="1">
    <source>
        <dbReference type="ARBA" id="ARBA00004651"/>
    </source>
</evidence>
<dbReference type="SUPFAM" id="SSF161098">
    <property type="entry name" value="MetI-like"/>
    <property type="match status" value="1"/>
</dbReference>
<evidence type="ECO:0000259" key="8">
    <source>
        <dbReference type="PROSITE" id="PS50928"/>
    </source>
</evidence>
<dbReference type="InterPro" id="IPR051393">
    <property type="entry name" value="ABC_transporter_permease"/>
</dbReference>
<keyword evidence="2 7" id="KW-0813">Transport</keyword>
<feature type="transmembrane region" description="Helical" evidence="7">
    <location>
        <begin position="289"/>
        <end position="310"/>
    </location>
</feature>
<dbReference type="PANTHER" id="PTHR30193:SF44">
    <property type="entry name" value="LACTOSE TRANSPORT SYSTEM PERMEASE PROTEIN LACF"/>
    <property type="match status" value="1"/>
</dbReference>
<comment type="caution">
    <text evidence="9">The sequence shown here is derived from an EMBL/GenBank/DDBJ whole genome shotgun (WGS) entry which is preliminary data.</text>
</comment>
<dbReference type="Gene3D" id="1.10.3720.10">
    <property type="entry name" value="MetI-like"/>
    <property type="match status" value="1"/>
</dbReference>
<feature type="transmembrane region" description="Helical" evidence="7">
    <location>
        <begin position="92"/>
        <end position="116"/>
    </location>
</feature>
<evidence type="ECO:0000256" key="7">
    <source>
        <dbReference type="RuleBase" id="RU363032"/>
    </source>
</evidence>
<evidence type="ECO:0000256" key="3">
    <source>
        <dbReference type="ARBA" id="ARBA00022475"/>
    </source>
</evidence>
<sequence length="320" mass="36776">MSSKKEATLPKKKKKWTRDDTELTLLGIPTFIWYICFCYLPMFGIVIAFKEFRLRPRTGFLQSLFQSKSVGFKNFKYFINSNDFMLLLRNTIAYNIVFIILGIIIPVTLAIMISLIHSRLKSKVYQTMMFLPHFMSWVVVSYFVYAFLSQDKGFINNILSSFGMEKINWYSEPKYWPFILIFMQQWKSIGYSMVVYLACITGIDSSLYEAAVIDGANKWQQTKYITLPSLKSVIIMMFILNVGRIFYSDFGLFYQVTQQIPASLHDVASTFDTYVYNALQSNVPIGKTAAASVAQSIACCITILAANFVVKKINKEQAII</sequence>
<reference evidence="9 10" key="1">
    <citation type="submission" date="2021-01" db="EMBL/GenBank/DDBJ databases">
        <title>Isolation and description of Catonella massiliensis sp. nov., a novel Catonella species, isolated from a stable periodontitis subject.</title>
        <authorList>
            <person name="Antezack A."/>
            <person name="Boxberger M."/>
            <person name="La Scola B."/>
            <person name="Monnet-Corti V."/>
        </authorList>
    </citation>
    <scope>NUCLEOTIDE SEQUENCE [LARGE SCALE GENOMIC DNA]</scope>
    <source>
        <strain evidence="9 10">Marseille-Q4567</strain>
    </source>
</reference>
<dbReference type="PANTHER" id="PTHR30193">
    <property type="entry name" value="ABC TRANSPORTER PERMEASE PROTEIN"/>
    <property type="match status" value="1"/>
</dbReference>
<dbReference type="CDD" id="cd06261">
    <property type="entry name" value="TM_PBP2"/>
    <property type="match status" value="1"/>
</dbReference>
<proteinExistence type="inferred from homology"/>
<feature type="domain" description="ABC transmembrane type-1" evidence="8">
    <location>
        <begin position="88"/>
        <end position="310"/>
    </location>
</feature>
<keyword evidence="10" id="KW-1185">Reference proteome</keyword>
<gene>
    <name evidence="9" type="ORF">JJN12_07290</name>
</gene>
<name>A0ABS1J0B6_9FIRM</name>
<feature type="transmembrane region" description="Helical" evidence="7">
    <location>
        <begin position="21"/>
        <end position="49"/>
    </location>
</feature>
<accession>A0ABS1J0B6</accession>
<dbReference type="Proteomes" id="UP000604730">
    <property type="component" value="Unassembled WGS sequence"/>
</dbReference>
<dbReference type="InterPro" id="IPR000515">
    <property type="entry name" value="MetI-like"/>
</dbReference>
<comment type="similarity">
    <text evidence="7">Belongs to the binding-protein-dependent transport system permease family.</text>
</comment>
<evidence type="ECO:0000313" key="10">
    <source>
        <dbReference type="Proteomes" id="UP000604730"/>
    </source>
</evidence>
<comment type="subcellular location">
    <subcellularLocation>
        <location evidence="1 7">Cell membrane</location>
        <topology evidence="1 7">Multi-pass membrane protein</topology>
    </subcellularLocation>
</comment>
<dbReference type="Pfam" id="PF00528">
    <property type="entry name" value="BPD_transp_1"/>
    <property type="match status" value="1"/>
</dbReference>
<evidence type="ECO:0000256" key="5">
    <source>
        <dbReference type="ARBA" id="ARBA00022989"/>
    </source>
</evidence>
<feature type="transmembrane region" description="Helical" evidence="7">
    <location>
        <begin position="229"/>
        <end position="247"/>
    </location>
</feature>
<keyword evidence="3" id="KW-1003">Cell membrane</keyword>
<keyword evidence="4 7" id="KW-0812">Transmembrane</keyword>
<evidence type="ECO:0000313" key="9">
    <source>
        <dbReference type="EMBL" id="MBK5897581.1"/>
    </source>
</evidence>
<dbReference type="EMBL" id="JAEPRJ010000001">
    <property type="protein sequence ID" value="MBK5897581.1"/>
    <property type="molecule type" value="Genomic_DNA"/>
</dbReference>
<keyword evidence="5 7" id="KW-1133">Transmembrane helix</keyword>
<organism evidence="9 10">
    <name type="scientific">Catonella massiliensis</name>
    <dbReference type="NCBI Taxonomy" id="2799636"/>
    <lineage>
        <taxon>Bacteria</taxon>
        <taxon>Bacillati</taxon>
        <taxon>Bacillota</taxon>
        <taxon>Clostridia</taxon>
        <taxon>Lachnospirales</taxon>
        <taxon>Lachnospiraceae</taxon>
        <taxon>Catonella</taxon>
    </lineage>
</organism>
<dbReference type="InterPro" id="IPR035906">
    <property type="entry name" value="MetI-like_sf"/>
</dbReference>
<evidence type="ECO:0000256" key="6">
    <source>
        <dbReference type="ARBA" id="ARBA00023136"/>
    </source>
</evidence>
<evidence type="ECO:0000256" key="2">
    <source>
        <dbReference type="ARBA" id="ARBA00022448"/>
    </source>
</evidence>
<dbReference type="PROSITE" id="PS50928">
    <property type="entry name" value="ABC_TM1"/>
    <property type="match status" value="1"/>
</dbReference>